<name>W5TE66_9NOCA</name>
<dbReference type="HOGENOM" id="CLU_115019_4_1_11"/>
<dbReference type="GO" id="GO:0016491">
    <property type="term" value="F:oxidoreductase activity"/>
    <property type="evidence" value="ECO:0007669"/>
    <property type="project" value="InterPro"/>
</dbReference>
<proteinExistence type="predicted"/>
<dbReference type="Proteomes" id="UP000019150">
    <property type="component" value="Chromosome"/>
</dbReference>
<organism evidence="2 3">
    <name type="scientific">Nocardia nova SH22a</name>
    <dbReference type="NCBI Taxonomy" id="1415166"/>
    <lineage>
        <taxon>Bacteria</taxon>
        <taxon>Bacillati</taxon>
        <taxon>Actinomycetota</taxon>
        <taxon>Actinomycetes</taxon>
        <taxon>Mycobacteriales</taxon>
        <taxon>Nocardiaceae</taxon>
        <taxon>Nocardia</taxon>
    </lineage>
</organism>
<evidence type="ECO:0000313" key="3">
    <source>
        <dbReference type="Proteomes" id="UP000019150"/>
    </source>
</evidence>
<dbReference type="RefSeq" id="WP_025348988.1">
    <property type="nucleotide sequence ID" value="NZ_CP006850.1"/>
</dbReference>
<dbReference type="EMBL" id="CP006850">
    <property type="protein sequence ID" value="AHH17517.1"/>
    <property type="molecule type" value="Genomic_DNA"/>
</dbReference>
<gene>
    <name evidence="2" type="ORF">NONO_c27250</name>
</gene>
<evidence type="ECO:0000259" key="1">
    <source>
        <dbReference type="Pfam" id="PF07110"/>
    </source>
</evidence>
<dbReference type="Pfam" id="PF07110">
    <property type="entry name" value="EthD"/>
    <property type="match status" value="1"/>
</dbReference>
<feature type="domain" description="EthD" evidence="1">
    <location>
        <begin position="12"/>
        <end position="90"/>
    </location>
</feature>
<sequence>MGYQITALYNRPADTAAFDAHYDDVHAPLTLELPGLRTFSVSRPGPGADGAEPAFYLIAVLGFDDQATAEAGLTGPVGRRALADLETFAQAGVTILTGPSEELA</sequence>
<protein>
    <recommendedName>
        <fullName evidence="1">EthD domain-containing protein</fullName>
    </recommendedName>
</protein>
<dbReference type="NCBIfam" id="TIGR02118">
    <property type="entry name" value="EthD family reductase"/>
    <property type="match status" value="1"/>
</dbReference>
<keyword evidence="3" id="KW-1185">Reference proteome</keyword>
<dbReference type="InterPro" id="IPR009799">
    <property type="entry name" value="EthD_dom"/>
</dbReference>
<dbReference type="KEGG" id="nno:NONO_c27250"/>
<dbReference type="InterPro" id="IPR011008">
    <property type="entry name" value="Dimeric_a/b-barrel"/>
</dbReference>
<dbReference type="Gene3D" id="3.30.70.100">
    <property type="match status" value="1"/>
</dbReference>
<dbReference type="PATRIC" id="fig|1415166.3.peg.2793"/>
<evidence type="ECO:0000313" key="2">
    <source>
        <dbReference type="EMBL" id="AHH17517.1"/>
    </source>
</evidence>
<dbReference type="STRING" id="1415166.NONO_c27250"/>
<accession>W5TE66</accession>
<reference evidence="2 3" key="1">
    <citation type="journal article" date="2014" name="Appl. Environ. Microbiol.">
        <title>Insights into the Microbial Degradation of Rubber and Gutta-Percha by Analysis of the Complete Genome of Nocardia nova SH22a.</title>
        <authorList>
            <person name="Luo Q."/>
            <person name="Hiessl S."/>
            <person name="Poehlein A."/>
            <person name="Daniel R."/>
            <person name="Steinbuchel A."/>
        </authorList>
    </citation>
    <scope>NUCLEOTIDE SEQUENCE [LARGE SCALE GENOMIC DNA]</scope>
    <source>
        <strain evidence="2">SH22a</strain>
    </source>
</reference>
<dbReference type="eggNOG" id="COG3224">
    <property type="taxonomic scope" value="Bacteria"/>
</dbReference>
<dbReference type="SUPFAM" id="SSF54909">
    <property type="entry name" value="Dimeric alpha+beta barrel"/>
    <property type="match status" value="1"/>
</dbReference>
<dbReference type="AlphaFoldDB" id="W5TE66"/>
<dbReference type="OrthoDB" id="5294870at2"/>